<organism evidence="2 3">
    <name type="scientific">Blastococcus aurantiacus</name>
    <dbReference type="NCBI Taxonomy" id="1550231"/>
    <lineage>
        <taxon>Bacteria</taxon>
        <taxon>Bacillati</taxon>
        <taxon>Actinomycetota</taxon>
        <taxon>Actinomycetes</taxon>
        <taxon>Geodermatophilales</taxon>
        <taxon>Geodermatophilaceae</taxon>
        <taxon>Blastococcus</taxon>
    </lineage>
</organism>
<dbReference type="CDD" id="cd06587">
    <property type="entry name" value="VOC"/>
    <property type="match status" value="1"/>
</dbReference>
<evidence type="ECO:0000313" key="2">
    <source>
        <dbReference type="EMBL" id="SDF09278.1"/>
    </source>
</evidence>
<dbReference type="PANTHER" id="PTHR35908">
    <property type="entry name" value="HYPOTHETICAL FUSION PROTEIN"/>
    <property type="match status" value="1"/>
</dbReference>
<dbReference type="Pfam" id="PF18029">
    <property type="entry name" value="Glyoxalase_6"/>
    <property type="match status" value="1"/>
</dbReference>
<dbReference type="PANTHER" id="PTHR35908:SF1">
    <property type="entry name" value="CONSERVED PROTEIN"/>
    <property type="match status" value="1"/>
</dbReference>
<dbReference type="Proteomes" id="UP000199406">
    <property type="component" value="Unassembled WGS sequence"/>
</dbReference>
<dbReference type="SUPFAM" id="SSF54593">
    <property type="entry name" value="Glyoxalase/Bleomycin resistance protein/Dihydroxybiphenyl dioxygenase"/>
    <property type="match status" value="1"/>
</dbReference>
<evidence type="ECO:0000313" key="3">
    <source>
        <dbReference type="Proteomes" id="UP000199406"/>
    </source>
</evidence>
<protein>
    <recommendedName>
        <fullName evidence="1">VOC domain-containing protein</fullName>
    </recommendedName>
</protein>
<dbReference type="InterPro" id="IPR029068">
    <property type="entry name" value="Glyas_Bleomycin-R_OHBP_Dase"/>
</dbReference>
<gene>
    <name evidence="2" type="ORF">SAMN05660662_1071</name>
</gene>
<sequence>MTESPDVRIDCLTIGSDDPVGLATFWCALLGYQRQENFTASVRIGPRSGAGPVLLFAPNATPTREKSRLHLDLRPADRAATVERAIALGARRAPWGRAESRWTVLEDPEGNEFCVLQSEHDYADFAARARGESSRRRGDSGS</sequence>
<dbReference type="AlphaFoldDB" id="A0A1G7I9L2"/>
<keyword evidence="3" id="KW-1185">Reference proteome</keyword>
<evidence type="ECO:0000259" key="1">
    <source>
        <dbReference type="PROSITE" id="PS51819"/>
    </source>
</evidence>
<feature type="domain" description="VOC" evidence="1">
    <location>
        <begin position="8"/>
        <end position="118"/>
    </location>
</feature>
<dbReference type="RefSeq" id="WP_218122247.1">
    <property type="nucleotide sequence ID" value="NZ_FNBT01000001.1"/>
</dbReference>
<accession>A0A1G7I9L2</accession>
<reference evidence="3" key="1">
    <citation type="submission" date="2016-10" db="EMBL/GenBank/DDBJ databases">
        <authorList>
            <person name="Varghese N."/>
            <person name="Submissions S."/>
        </authorList>
    </citation>
    <scope>NUCLEOTIDE SEQUENCE [LARGE SCALE GENOMIC DNA]</scope>
    <source>
        <strain evidence="3">DSM 44268</strain>
    </source>
</reference>
<proteinExistence type="predicted"/>
<dbReference type="STRING" id="1550231.SAMN05660662_1071"/>
<dbReference type="Gene3D" id="3.10.180.10">
    <property type="entry name" value="2,3-Dihydroxybiphenyl 1,2-Dioxygenase, domain 1"/>
    <property type="match status" value="1"/>
</dbReference>
<dbReference type="InterPro" id="IPR041581">
    <property type="entry name" value="Glyoxalase_6"/>
</dbReference>
<name>A0A1G7I9L2_9ACTN</name>
<dbReference type="EMBL" id="FNBT01000001">
    <property type="protein sequence ID" value="SDF09278.1"/>
    <property type="molecule type" value="Genomic_DNA"/>
</dbReference>
<dbReference type="InterPro" id="IPR037523">
    <property type="entry name" value="VOC_core"/>
</dbReference>
<dbReference type="PROSITE" id="PS51819">
    <property type="entry name" value="VOC"/>
    <property type="match status" value="1"/>
</dbReference>